<dbReference type="SUPFAM" id="SSF49464">
    <property type="entry name" value="Carboxypeptidase regulatory domain-like"/>
    <property type="match status" value="1"/>
</dbReference>
<evidence type="ECO:0000256" key="4">
    <source>
        <dbReference type="ARBA" id="ARBA00022692"/>
    </source>
</evidence>
<evidence type="ECO:0000313" key="14">
    <source>
        <dbReference type="Proteomes" id="UP001595526"/>
    </source>
</evidence>
<keyword evidence="5 9" id="KW-0798">TonB box</keyword>
<evidence type="ECO:0000256" key="9">
    <source>
        <dbReference type="RuleBase" id="RU003357"/>
    </source>
</evidence>
<evidence type="ECO:0000259" key="12">
    <source>
        <dbReference type="Pfam" id="PF07715"/>
    </source>
</evidence>
<dbReference type="InterPro" id="IPR039426">
    <property type="entry name" value="TonB-dep_rcpt-like"/>
</dbReference>
<keyword evidence="2 8" id="KW-0813">Transport</keyword>
<keyword evidence="10" id="KW-0732">Signal</keyword>
<protein>
    <submittedName>
        <fullName evidence="13">TonB-dependent receptor</fullName>
    </submittedName>
</protein>
<feature type="domain" description="TonB-dependent receptor-like beta-barrel" evidence="11">
    <location>
        <begin position="254"/>
        <end position="730"/>
    </location>
</feature>
<dbReference type="InterPro" id="IPR012910">
    <property type="entry name" value="Plug_dom"/>
</dbReference>
<dbReference type="Proteomes" id="UP001595526">
    <property type="component" value="Unassembled WGS sequence"/>
</dbReference>
<gene>
    <name evidence="13" type="ORF">ACFOET_14825</name>
</gene>
<feature type="signal peptide" evidence="10">
    <location>
        <begin position="1"/>
        <end position="24"/>
    </location>
</feature>
<dbReference type="PANTHER" id="PTHR30069">
    <property type="entry name" value="TONB-DEPENDENT OUTER MEMBRANE RECEPTOR"/>
    <property type="match status" value="1"/>
</dbReference>
<keyword evidence="14" id="KW-1185">Reference proteome</keyword>
<dbReference type="Gene3D" id="2.40.170.20">
    <property type="entry name" value="TonB-dependent receptor, beta-barrel domain"/>
    <property type="match status" value="1"/>
</dbReference>
<proteinExistence type="inferred from homology"/>
<keyword evidence="6 8" id="KW-0472">Membrane</keyword>
<name>A0ABV7JLQ5_9SPHI</name>
<accession>A0ABV7JLQ5</accession>
<evidence type="ECO:0000313" key="13">
    <source>
        <dbReference type="EMBL" id="MFC3198894.1"/>
    </source>
</evidence>
<evidence type="ECO:0000256" key="1">
    <source>
        <dbReference type="ARBA" id="ARBA00004571"/>
    </source>
</evidence>
<comment type="subcellular location">
    <subcellularLocation>
        <location evidence="1 8">Cell outer membrane</location>
        <topology evidence="1 8">Multi-pass membrane protein</topology>
    </subcellularLocation>
</comment>
<dbReference type="Gene3D" id="2.170.130.10">
    <property type="entry name" value="TonB-dependent receptor, plug domain"/>
    <property type="match status" value="1"/>
</dbReference>
<dbReference type="Pfam" id="PF07715">
    <property type="entry name" value="Plug"/>
    <property type="match status" value="1"/>
</dbReference>
<evidence type="ECO:0000256" key="2">
    <source>
        <dbReference type="ARBA" id="ARBA00022448"/>
    </source>
</evidence>
<organism evidence="13 14">
    <name type="scientific">Parapedobacter deserti</name>
    <dbReference type="NCBI Taxonomy" id="1912957"/>
    <lineage>
        <taxon>Bacteria</taxon>
        <taxon>Pseudomonadati</taxon>
        <taxon>Bacteroidota</taxon>
        <taxon>Sphingobacteriia</taxon>
        <taxon>Sphingobacteriales</taxon>
        <taxon>Sphingobacteriaceae</taxon>
        <taxon>Parapedobacter</taxon>
    </lineage>
</organism>
<dbReference type="InterPro" id="IPR037066">
    <property type="entry name" value="Plug_dom_sf"/>
</dbReference>
<comment type="similarity">
    <text evidence="8 9">Belongs to the TonB-dependent receptor family.</text>
</comment>
<dbReference type="InterPro" id="IPR036942">
    <property type="entry name" value="Beta-barrel_TonB_sf"/>
</dbReference>
<keyword evidence="4 8" id="KW-0812">Transmembrane</keyword>
<dbReference type="EMBL" id="JBHRTA010000038">
    <property type="protein sequence ID" value="MFC3198894.1"/>
    <property type="molecule type" value="Genomic_DNA"/>
</dbReference>
<sequence length="763" mass="83302">MKPQLMKPYVFTILSLILSHSVFAQEPRATLYGTVTSGGEAIPAATISVAKTTAATQSDLSGHFRLDVPAGNITVAVNALGYAPYNRDLNVSVLDSIQLAIELDPISVTLDEVVLDRQTGLTRRTPYAISGVEMQSLSKSSNPGGIAGALREIPGVSGAGMGPGIVKPFIRGLGFSRVVTIYQGNKLENHQWGQDHGLGLNNLGVSNVDVIKGPASILYGSGALGGVLMVKDDESYLTSGKVSGSVGSVFNSNSNGIRTFGSVGNRFDNGFFANVDAAYENHADYKAGDGLLIGNSRFNNHTLRAHAGLDLDRFKNKLSLTYHSQDLGIIDDNEMVDGESLVTSRNDRSVQLPYQQIRDYVASYNQETTHDHFTTYLHLSHHYNDRSEVEESFDEVDLGLKQRNTFYSGRITLNPARDLSHTFGVQGSVIATANKSVAKEILIPDANTTDFGVYYLSSLDWKNFYVQGGARFDYRKVIADASAPHLVEYGFTLPGDPQDRKLSVTFSGFSGSLGASYTLASQHQFKVNVSTGFRAPDLAELFSNGPHPGTNRFETGNIDFKREQSIQTDLSYAFNSAMFDIGASVYNNVISNYIYFVATGNIRPEDGLEIWAFQQGDALLYGTEWEVAFRPLRDKRLEVTSRGAMVRGTLRKSDEHLTFIPADHYTIQVAHEPGFATGARLFAAVQHTAVQNRLGYNEQRTPDYTLVNAGIQHEFPLTAGKLTAAISINNAFDVTYVDHLSILRAFSIPNPGRNIGLALGYRF</sequence>
<dbReference type="Pfam" id="PF00593">
    <property type="entry name" value="TonB_dep_Rec_b-barrel"/>
    <property type="match status" value="1"/>
</dbReference>
<evidence type="ECO:0000256" key="7">
    <source>
        <dbReference type="ARBA" id="ARBA00023237"/>
    </source>
</evidence>
<feature type="chain" id="PRO_5046988412" evidence="10">
    <location>
        <begin position="25"/>
        <end position="763"/>
    </location>
</feature>
<evidence type="ECO:0000256" key="8">
    <source>
        <dbReference type="PROSITE-ProRule" id="PRU01360"/>
    </source>
</evidence>
<dbReference type="Gene3D" id="2.60.40.1120">
    <property type="entry name" value="Carboxypeptidase-like, regulatory domain"/>
    <property type="match status" value="1"/>
</dbReference>
<dbReference type="PANTHER" id="PTHR30069:SF40">
    <property type="entry name" value="TONB-DEPENDENT RECEPTOR NMB0964-RELATED"/>
    <property type="match status" value="1"/>
</dbReference>
<evidence type="ECO:0000259" key="11">
    <source>
        <dbReference type="Pfam" id="PF00593"/>
    </source>
</evidence>
<evidence type="ECO:0000256" key="6">
    <source>
        <dbReference type="ARBA" id="ARBA00023136"/>
    </source>
</evidence>
<keyword evidence="3 8" id="KW-1134">Transmembrane beta strand</keyword>
<dbReference type="PROSITE" id="PS52016">
    <property type="entry name" value="TONB_DEPENDENT_REC_3"/>
    <property type="match status" value="1"/>
</dbReference>
<feature type="domain" description="TonB-dependent receptor plug" evidence="12">
    <location>
        <begin position="123"/>
        <end position="227"/>
    </location>
</feature>
<reference evidence="14" key="1">
    <citation type="journal article" date="2019" name="Int. J. Syst. Evol. Microbiol.">
        <title>The Global Catalogue of Microorganisms (GCM) 10K type strain sequencing project: providing services to taxonomists for standard genome sequencing and annotation.</title>
        <authorList>
            <consortium name="The Broad Institute Genomics Platform"/>
            <consortium name="The Broad Institute Genome Sequencing Center for Infectious Disease"/>
            <person name="Wu L."/>
            <person name="Ma J."/>
        </authorList>
    </citation>
    <scope>NUCLEOTIDE SEQUENCE [LARGE SCALE GENOMIC DNA]</scope>
    <source>
        <strain evidence="14">KCTC 52416</strain>
    </source>
</reference>
<dbReference type="Pfam" id="PF13715">
    <property type="entry name" value="CarbopepD_reg_2"/>
    <property type="match status" value="1"/>
</dbReference>
<evidence type="ECO:0000256" key="10">
    <source>
        <dbReference type="SAM" id="SignalP"/>
    </source>
</evidence>
<comment type="caution">
    <text evidence="13">The sequence shown here is derived from an EMBL/GenBank/DDBJ whole genome shotgun (WGS) entry which is preliminary data.</text>
</comment>
<evidence type="ECO:0000256" key="5">
    <source>
        <dbReference type="ARBA" id="ARBA00023077"/>
    </source>
</evidence>
<dbReference type="SUPFAM" id="SSF56935">
    <property type="entry name" value="Porins"/>
    <property type="match status" value="1"/>
</dbReference>
<dbReference type="InterPro" id="IPR008969">
    <property type="entry name" value="CarboxyPept-like_regulatory"/>
</dbReference>
<dbReference type="InterPro" id="IPR000531">
    <property type="entry name" value="Beta-barrel_TonB"/>
</dbReference>
<keyword evidence="7 8" id="KW-0998">Cell outer membrane</keyword>
<keyword evidence="13" id="KW-0675">Receptor</keyword>
<evidence type="ECO:0000256" key="3">
    <source>
        <dbReference type="ARBA" id="ARBA00022452"/>
    </source>
</evidence>